<keyword evidence="22" id="KW-1185">Reference proteome</keyword>
<sequence length="517" mass="55170">MACARLRSIQLIAMNSFKIRNFSSAKPPPEKKGLLLGAYTGEKDGEVIFTNAAKGIDNECEGKLAQFIDVAGPGLKQGKCRVFYKLHKNHDIIAVVGLGKKSLTYNEMEDIDEKKEAVRIAAATGCRYLQDAGVTQIYLENLGEPQCAAEGANLGLWFYQGTKSPESQVYIPQVIPFEGQSEEWNKGEILSDAQNLARMLMDTPANLMTPTIFAENAASVLDDLGVVVVVHDKKWAESKKMGSFLSVARGSDEPPLFLEISYSGGKPSEKPIALVGKGITFDSGGISLKPGAGMAEMRGDMGGAACIVGALTAIAKLKIPVNIVALIPLTENMPSGKATKPGDVVTAMNGKTICVDNTDAEGRLILADALCYADTFNPAVTVDLATLTGAMGVCLGSAATGIFSNSTPLCNIMSKAGAVTGDRVWRLPIYKDYTSLMTSYKSVDINNLGKDKVAGSCKAAAFLKEFAPKENWIHMDIAGVMGPSDWHPYLQKGMMGRPTRTLVEFVSQLPGSNAFSA</sequence>
<keyword evidence="8" id="KW-0645">Protease</keyword>
<dbReference type="STRING" id="195883.A0A482X685"/>
<dbReference type="PANTHER" id="PTHR11963">
    <property type="entry name" value="LEUCINE AMINOPEPTIDASE-RELATED"/>
    <property type="match status" value="1"/>
</dbReference>
<evidence type="ECO:0000256" key="17">
    <source>
        <dbReference type="ARBA" id="ARBA00045966"/>
    </source>
</evidence>
<dbReference type="SMR" id="A0A482X685"/>
<dbReference type="SUPFAM" id="SSF52949">
    <property type="entry name" value="Macro domain-like"/>
    <property type="match status" value="1"/>
</dbReference>
<dbReference type="OrthoDB" id="412814at2759"/>
<dbReference type="Pfam" id="PF02789">
    <property type="entry name" value="Peptidase_M17_N"/>
    <property type="match status" value="1"/>
</dbReference>
<comment type="caution">
    <text evidence="21">The sequence shown here is derived from an EMBL/GenBank/DDBJ whole genome shotgun (WGS) entry which is preliminary data.</text>
</comment>
<proteinExistence type="inferred from homology"/>
<dbReference type="InParanoid" id="A0A482X685"/>
<dbReference type="AlphaFoldDB" id="A0A482X685"/>
<dbReference type="InterPro" id="IPR011356">
    <property type="entry name" value="Leucine_aapep/pepB"/>
</dbReference>
<dbReference type="GO" id="GO:0070006">
    <property type="term" value="F:metalloaminopeptidase activity"/>
    <property type="evidence" value="ECO:0007669"/>
    <property type="project" value="InterPro"/>
</dbReference>
<organism evidence="21 22">
    <name type="scientific">Laodelphax striatellus</name>
    <name type="common">Small brown planthopper</name>
    <name type="synonym">Delphax striatella</name>
    <dbReference type="NCBI Taxonomy" id="195883"/>
    <lineage>
        <taxon>Eukaryota</taxon>
        <taxon>Metazoa</taxon>
        <taxon>Ecdysozoa</taxon>
        <taxon>Arthropoda</taxon>
        <taxon>Hexapoda</taxon>
        <taxon>Insecta</taxon>
        <taxon>Pterygota</taxon>
        <taxon>Neoptera</taxon>
        <taxon>Paraneoptera</taxon>
        <taxon>Hemiptera</taxon>
        <taxon>Auchenorrhyncha</taxon>
        <taxon>Fulgoroidea</taxon>
        <taxon>Delphacidae</taxon>
        <taxon>Criomorphinae</taxon>
        <taxon>Laodelphax</taxon>
    </lineage>
</organism>
<evidence type="ECO:0000256" key="15">
    <source>
        <dbReference type="ARBA" id="ARBA00031564"/>
    </source>
</evidence>
<evidence type="ECO:0000256" key="10">
    <source>
        <dbReference type="ARBA" id="ARBA00023511"/>
    </source>
</evidence>
<comment type="catalytic activity">
    <reaction evidence="18">
        <text>S-benzyl-L-cysteinylglycine + H2O = S-benzyl-L-cysteine + glycine</text>
        <dbReference type="Rhea" id="RHEA:62568"/>
        <dbReference type="ChEBI" id="CHEBI:15377"/>
        <dbReference type="ChEBI" id="CHEBI:57305"/>
        <dbReference type="ChEBI" id="CHEBI:145802"/>
        <dbReference type="ChEBI" id="CHEBI:145803"/>
    </reaction>
    <physiologicalReaction direction="left-to-right" evidence="18">
        <dbReference type="Rhea" id="RHEA:62569"/>
    </physiologicalReaction>
</comment>
<accession>A0A482X685</accession>
<dbReference type="Pfam" id="PF00883">
    <property type="entry name" value="Peptidase_M17"/>
    <property type="match status" value="1"/>
</dbReference>
<dbReference type="EC" id="3.4.11.5" evidence="5"/>
<dbReference type="EC" id="3.4.11.1" evidence="4"/>
<gene>
    <name evidence="21" type="ORF">LSTR_LSTR010788</name>
</gene>
<keyword evidence="7" id="KW-0031">Aminopeptidase</keyword>
<dbReference type="EC" id="3.4.13.23" evidence="11"/>
<dbReference type="PROSITE" id="PS00631">
    <property type="entry name" value="CYTOSOL_AP"/>
    <property type="match status" value="1"/>
</dbReference>
<evidence type="ECO:0000256" key="1">
    <source>
        <dbReference type="ARBA" id="ARBA00000135"/>
    </source>
</evidence>
<evidence type="ECO:0000259" key="20">
    <source>
        <dbReference type="PROSITE" id="PS00631"/>
    </source>
</evidence>
<evidence type="ECO:0000256" key="5">
    <source>
        <dbReference type="ARBA" id="ARBA00012568"/>
    </source>
</evidence>
<comment type="catalytic activity">
    <reaction evidence="19">
        <text>L-cysteinylglycine + H2O = L-cysteine + glycine</text>
        <dbReference type="Rhea" id="RHEA:28783"/>
        <dbReference type="ChEBI" id="CHEBI:15377"/>
        <dbReference type="ChEBI" id="CHEBI:35235"/>
        <dbReference type="ChEBI" id="CHEBI:57305"/>
        <dbReference type="ChEBI" id="CHEBI:61694"/>
    </reaction>
    <physiologicalReaction direction="left-to-right" evidence="19">
        <dbReference type="Rhea" id="RHEA:28784"/>
    </physiologicalReaction>
</comment>
<evidence type="ECO:0000256" key="7">
    <source>
        <dbReference type="ARBA" id="ARBA00022438"/>
    </source>
</evidence>
<evidence type="ECO:0000256" key="18">
    <source>
        <dbReference type="ARBA" id="ARBA00047881"/>
    </source>
</evidence>
<comment type="catalytic activity">
    <reaction evidence="1">
        <text>Release of an N-terminal amino acid, Xaa-|-Yaa-, in which Xaa is preferably Leu, but may be other amino acids including Pro although not Arg or Lys, and Yaa may be Pro. Amino acid amides and methyl esters are also readily hydrolyzed, but rates on arylamides are exceedingly low.</text>
        <dbReference type="EC" id="3.4.11.1"/>
    </reaction>
</comment>
<dbReference type="GO" id="GO:0005737">
    <property type="term" value="C:cytoplasm"/>
    <property type="evidence" value="ECO:0007669"/>
    <property type="project" value="InterPro"/>
</dbReference>
<dbReference type="Gene3D" id="3.40.630.10">
    <property type="entry name" value="Zn peptidases"/>
    <property type="match status" value="1"/>
</dbReference>
<name>A0A482X685_LAOST</name>
<feature type="domain" description="Cytosol aminopeptidase" evidence="20">
    <location>
        <begin position="357"/>
        <end position="364"/>
    </location>
</feature>
<dbReference type="Gene3D" id="3.40.220.10">
    <property type="entry name" value="Leucine Aminopeptidase, subunit E, domain 1"/>
    <property type="match status" value="1"/>
</dbReference>
<evidence type="ECO:0000256" key="12">
    <source>
        <dbReference type="ARBA" id="ARBA00029605"/>
    </source>
</evidence>
<evidence type="ECO:0000256" key="19">
    <source>
        <dbReference type="ARBA" id="ARBA00049107"/>
    </source>
</evidence>
<dbReference type="PANTHER" id="PTHR11963:SF23">
    <property type="entry name" value="CYTOSOL AMINOPEPTIDASE"/>
    <property type="match status" value="1"/>
</dbReference>
<evidence type="ECO:0000256" key="16">
    <source>
        <dbReference type="ARBA" id="ARBA00033172"/>
    </source>
</evidence>
<dbReference type="InterPro" id="IPR043472">
    <property type="entry name" value="Macro_dom-like"/>
</dbReference>
<dbReference type="EMBL" id="QKKF02017192">
    <property type="protein sequence ID" value="RZF41136.1"/>
    <property type="molecule type" value="Genomic_DNA"/>
</dbReference>
<dbReference type="HAMAP" id="MF_00181">
    <property type="entry name" value="Cytosol_peptidase_M17"/>
    <property type="match status" value="1"/>
</dbReference>
<comment type="catalytic activity">
    <reaction evidence="10">
        <text>an S-substituted L-cysteinylglycine + H2O = an S-substituted L-cysteine + glycine</text>
        <dbReference type="Rhea" id="RHEA:60444"/>
        <dbReference type="ChEBI" id="CHEBI:15377"/>
        <dbReference type="ChEBI" id="CHEBI:57305"/>
        <dbReference type="ChEBI" id="CHEBI:58717"/>
        <dbReference type="ChEBI" id="CHEBI:143103"/>
        <dbReference type="EC" id="3.4.13.23"/>
    </reaction>
    <physiologicalReaction direction="left-to-right" evidence="10">
        <dbReference type="Rhea" id="RHEA:60445"/>
    </physiologicalReaction>
</comment>
<dbReference type="CDD" id="cd00433">
    <property type="entry name" value="Peptidase_M17"/>
    <property type="match status" value="1"/>
</dbReference>
<dbReference type="InterPro" id="IPR000819">
    <property type="entry name" value="Peptidase_M17_C"/>
</dbReference>
<dbReference type="GO" id="GO:0006508">
    <property type="term" value="P:proteolysis"/>
    <property type="evidence" value="ECO:0007669"/>
    <property type="project" value="UniProtKB-KW"/>
</dbReference>
<comment type="catalytic activity">
    <reaction evidence="2">
        <text>Release of N-terminal proline from a peptide.</text>
        <dbReference type="EC" id="3.4.11.5"/>
    </reaction>
</comment>
<dbReference type="SUPFAM" id="SSF53187">
    <property type="entry name" value="Zn-dependent exopeptidases"/>
    <property type="match status" value="1"/>
</dbReference>
<evidence type="ECO:0000256" key="3">
    <source>
        <dbReference type="ARBA" id="ARBA00009528"/>
    </source>
</evidence>
<dbReference type="Proteomes" id="UP000291343">
    <property type="component" value="Unassembled WGS sequence"/>
</dbReference>
<evidence type="ECO:0000256" key="14">
    <source>
        <dbReference type="ARBA" id="ARBA00030997"/>
    </source>
</evidence>
<evidence type="ECO:0000256" key="2">
    <source>
        <dbReference type="ARBA" id="ARBA00001585"/>
    </source>
</evidence>
<protein>
    <recommendedName>
        <fullName evidence="6">Cytosol aminopeptidase</fullName>
        <ecNumber evidence="4">3.4.11.1</ecNumber>
        <ecNumber evidence="5">3.4.11.5</ecNumber>
        <ecNumber evidence="11">3.4.13.23</ecNumber>
    </recommendedName>
    <alternativeName>
        <fullName evidence="14">Cysteinylglycine-S-conjugate dipeptidase</fullName>
    </alternativeName>
    <alternativeName>
        <fullName evidence="15">Leucine aminopeptidase 3</fullName>
    </alternativeName>
    <alternativeName>
        <fullName evidence="16">Leucyl aminopeptidase</fullName>
    </alternativeName>
    <alternativeName>
        <fullName evidence="13">Proline aminopeptidase</fullName>
    </alternativeName>
    <alternativeName>
        <fullName evidence="12">Prolyl aminopeptidase</fullName>
    </alternativeName>
</protein>
<evidence type="ECO:0000256" key="13">
    <source>
        <dbReference type="ARBA" id="ARBA00030930"/>
    </source>
</evidence>
<evidence type="ECO:0000313" key="21">
    <source>
        <dbReference type="EMBL" id="RZF41136.1"/>
    </source>
</evidence>
<reference evidence="21 22" key="1">
    <citation type="journal article" date="2017" name="Gigascience">
        <title>Genome sequence of the small brown planthopper, Laodelphax striatellus.</title>
        <authorList>
            <person name="Zhu J."/>
            <person name="Jiang F."/>
            <person name="Wang X."/>
            <person name="Yang P."/>
            <person name="Bao Y."/>
            <person name="Zhao W."/>
            <person name="Wang W."/>
            <person name="Lu H."/>
            <person name="Wang Q."/>
            <person name="Cui N."/>
            <person name="Li J."/>
            <person name="Chen X."/>
            <person name="Luo L."/>
            <person name="Yu J."/>
            <person name="Kang L."/>
            <person name="Cui F."/>
        </authorList>
    </citation>
    <scope>NUCLEOTIDE SEQUENCE [LARGE SCALE GENOMIC DNA]</scope>
    <source>
        <strain evidence="21">Lst14</strain>
    </source>
</reference>
<keyword evidence="9" id="KW-0378">Hydrolase</keyword>
<comment type="function">
    <text evidence="17">Cytosolic metallopeptidase that catalyzes the removal of unsubstituted N-terminal hydrophobic amino acids from various peptides. The presence of Zn(2+) ions is essential for the peptidase activity, and the association with other cofactors can modulate the substrate spectificity of the enzyme. For instance, in the presence of Mn(2+), it displays a specific Cys-Gly hydrolyzing activity of Cys-Gly-S-conjugates. Involved in the metabolism of glutathione and in the degradation of glutathione S-conjugates, which may play a role in the control of the cell redox status.</text>
</comment>
<dbReference type="InterPro" id="IPR023042">
    <property type="entry name" value="Peptidase_M17_leu_NH2_pept"/>
</dbReference>
<dbReference type="GO" id="GO:0030145">
    <property type="term" value="F:manganese ion binding"/>
    <property type="evidence" value="ECO:0007669"/>
    <property type="project" value="InterPro"/>
</dbReference>
<evidence type="ECO:0000313" key="22">
    <source>
        <dbReference type="Proteomes" id="UP000291343"/>
    </source>
</evidence>
<evidence type="ECO:0000256" key="4">
    <source>
        <dbReference type="ARBA" id="ARBA00012565"/>
    </source>
</evidence>
<comment type="similarity">
    <text evidence="3">Belongs to the peptidase M17 family.</text>
</comment>
<dbReference type="PRINTS" id="PR00481">
    <property type="entry name" value="LAMNOPPTDASE"/>
</dbReference>
<evidence type="ECO:0000256" key="11">
    <source>
        <dbReference type="ARBA" id="ARBA00023625"/>
    </source>
</evidence>
<evidence type="ECO:0000256" key="8">
    <source>
        <dbReference type="ARBA" id="ARBA00022670"/>
    </source>
</evidence>
<evidence type="ECO:0000256" key="9">
    <source>
        <dbReference type="ARBA" id="ARBA00022801"/>
    </source>
</evidence>
<evidence type="ECO:0000256" key="6">
    <source>
        <dbReference type="ARBA" id="ARBA00014190"/>
    </source>
</evidence>
<dbReference type="InterPro" id="IPR008283">
    <property type="entry name" value="Peptidase_M17_N"/>
</dbReference>